<evidence type="ECO:0000256" key="2">
    <source>
        <dbReference type="ARBA" id="ARBA00006143"/>
    </source>
</evidence>
<evidence type="ECO:0000313" key="8">
    <source>
        <dbReference type="EMBL" id="OZM57530.1"/>
    </source>
</evidence>
<dbReference type="InterPro" id="IPR051790">
    <property type="entry name" value="Cytochrome_c-biogenesis_DsbD"/>
</dbReference>
<comment type="similarity">
    <text evidence="2">Belongs to the DsbD family.</text>
</comment>
<dbReference type="EMBL" id="NPIA01000002">
    <property type="protein sequence ID" value="OZM57530.1"/>
    <property type="molecule type" value="Genomic_DNA"/>
</dbReference>
<keyword evidence="4 6" id="KW-1133">Transmembrane helix</keyword>
<feature type="transmembrane region" description="Helical" evidence="6">
    <location>
        <begin position="90"/>
        <end position="110"/>
    </location>
</feature>
<feature type="transmembrane region" description="Helical" evidence="6">
    <location>
        <begin position="57"/>
        <end position="84"/>
    </location>
</feature>
<protein>
    <submittedName>
        <fullName evidence="8">Cytochrome C biogenesis protein CcdA</fullName>
    </submittedName>
</protein>
<evidence type="ECO:0000256" key="4">
    <source>
        <dbReference type="ARBA" id="ARBA00022989"/>
    </source>
</evidence>
<feature type="domain" description="Cytochrome C biogenesis protein transmembrane" evidence="7">
    <location>
        <begin position="8"/>
        <end position="191"/>
    </location>
</feature>
<evidence type="ECO:0000256" key="1">
    <source>
        <dbReference type="ARBA" id="ARBA00004141"/>
    </source>
</evidence>
<dbReference type="AlphaFoldDB" id="A0A263BUZ4"/>
<dbReference type="InterPro" id="IPR003834">
    <property type="entry name" value="Cyt_c_assmbl_TM_dom"/>
</dbReference>
<comment type="subcellular location">
    <subcellularLocation>
        <location evidence="1">Membrane</location>
        <topology evidence="1">Multi-pass membrane protein</topology>
    </subcellularLocation>
</comment>
<evidence type="ECO:0000256" key="5">
    <source>
        <dbReference type="ARBA" id="ARBA00023136"/>
    </source>
</evidence>
<proteinExistence type="inferred from homology"/>
<dbReference type="GO" id="GO:0017004">
    <property type="term" value="P:cytochrome complex assembly"/>
    <property type="evidence" value="ECO:0007669"/>
    <property type="project" value="InterPro"/>
</dbReference>
<reference evidence="8 9" key="2">
    <citation type="submission" date="2017-09" db="EMBL/GenBank/DDBJ databases">
        <title>Bacillus patelloidae sp. nov., isolated from the intestinal tract of a marine limpet.</title>
        <authorList>
            <person name="Liu R."/>
            <person name="Dong C."/>
            <person name="Shao Z."/>
        </authorList>
    </citation>
    <scope>NUCLEOTIDE SEQUENCE [LARGE SCALE GENOMIC DNA]</scope>
    <source>
        <strain evidence="8 9">SA5d-4</strain>
    </source>
</reference>
<feature type="transmembrane region" description="Helical" evidence="6">
    <location>
        <begin position="131"/>
        <end position="155"/>
    </location>
</feature>
<keyword evidence="5 6" id="KW-0472">Membrane</keyword>
<keyword evidence="3 6" id="KW-0812">Transmembrane</keyword>
<dbReference type="PANTHER" id="PTHR31272">
    <property type="entry name" value="CYTOCHROME C-TYPE BIOGENESIS PROTEIN HI_1454-RELATED"/>
    <property type="match status" value="1"/>
</dbReference>
<reference evidence="9" key="1">
    <citation type="submission" date="2017-08" db="EMBL/GenBank/DDBJ databases">
        <authorList>
            <person name="Huang Z."/>
        </authorList>
    </citation>
    <scope>NUCLEOTIDE SEQUENCE [LARGE SCALE GENOMIC DNA]</scope>
    <source>
        <strain evidence="9">SA5d-4</strain>
    </source>
</reference>
<evidence type="ECO:0000313" key="9">
    <source>
        <dbReference type="Proteomes" id="UP000217083"/>
    </source>
</evidence>
<dbReference type="PANTHER" id="PTHR31272:SF4">
    <property type="entry name" value="CYTOCHROME C-TYPE BIOGENESIS PROTEIN HI_1454-RELATED"/>
    <property type="match status" value="1"/>
</dbReference>
<evidence type="ECO:0000259" key="7">
    <source>
        <dbReference type="Pfam" id="PF02683"/>
    </source>
</evidence>
<keyword evidence="9" id="KW-1185">Reference proteome</keyword>
<accession>A0A263BUZ4</accession>
<sequence length="239" mass="26613">MADLADLNILIAFGAGFLSFISPCCLPLYPAFLSYITGVSVSELKEEHAFLQKRAMLHTLFFLLGFTIIFLVLGFSTTLIGELFVKYQSFLQKIGAILMVFFGFVIIGFIKPNFLMKDKKFTFKSRPTGYIGSLLIGLGFAAGWTPCTGPILVAVMSLSLTNPEAGLLYMGAYSLGFAVPFFILAFFIGKLNWIKKHSLLIMKIGGYTMIVMGIFLYFNWLSKITSFLITNFFNGFQGF</sequence>
<dbReference type="Pfam" id="PF02683">
    <property type="entry name" value="DsbD_TM"/>
    <property type="match status" value="1"/>
</dbReference>
<evidence type="ECO:0000256" key="3">
    <source>
        <dbReference type="ARBA" id="ARBA00022692"/>
    </source>
</evidence>
<dbReference type="Proteomes" id="UP000217083">
    <property type="component" value="Unassembled WGS sequence"/>
</dbReference>
<feature type="transmembrane region" description="Helical" evidence="6">
    <location>
        <begin position="167"/>
        <end position="188"/>
    </location>
</feature>
<feature type="transmembrane region" description="Helical" evidence="6">
    <location>
        <begin position="12"/>
        <end position="36"/>
    </location>
</feature>
<evidence type="ECO:0000256" key="6">
    <source>
        <dbReference type="SAM" id="Phobius"/>
    </source>
</evidence>
<comment type="caution">
    <text evidence="8">The sequence shown here is derived from an EMBL/GenBank/DDBJ whole genome shotgun (WGS) entry which is preliminary data.</text>
</comment>
<feature type="transmembrane region" description="Helical" evidence="6">
    <location>
        <begin position="200"/>
        <end position="218"/>
    </location>
</feature>
<organism evidence="8 9">
    <name type="scientific">Lottiidibacillus patelloidae</name>
    <dbReference type="NCBI Taxonomy" id="2670334"/>
    <lineage>
        <taxon>Bacteria</taxon>
        <taxon>Bacillati</taxon>
        <taxon>Bacillota</taxon>
        <taxon>Bacilli</taxon>
        <taxon>Bacillales</taxon>
        <taxon>Bacillaceae</taxon>
        <taxon>Lottiidibacillus</taxon>
    </lineage>
</organism>
<gene>
    <name evidence="8" type="ORF">CIB95_03940</name>
</gene>
<name>A0A263BUZ4_9BACI</name>
<dbReference type="RefSeq" id="WP_094922202.1">
    <property type="nucleotide sequence ID" value="NZ_NPIA01000002.1"/>
</dbReference>
<dbReference type="GO" id="GO:0016020">
    <property type="term" value="C:membrane"/>
    <property type="evidence" value="ECO:0007669"/>
    <property type="project" value="UniProtKB-SubCell"/>
</dbReference>